<accession>A0A820PWV2</accession>
<dbReference type="EMBL" id="CAJOBB010025883">
    <property type="protein sequence ID" value="CAF4411770.1"/>
    <property type="molecule type" value="Genomic_DNA"/>
</dbReference>
<protein>
    <submittedName>
        <fullName evidence="2">Uncharacterized protein</fullName>
    </submittedName>
</protein>
<evidence type="ECO:0000313" key="3">
    <source>
        <dbReference type="Proteomes" id="UP000663868"/>
    </source>
</evidence>
<keyword evidence="1" id="KW-0472">Membrane</keyword>
<gene>
    <name evidence="2" type="ORF">KXQ929_LOCUS51636</name>
</gene>
<organism evidence="2 3">
    <name type="scientific">Adineta steineri</name>
    <dbReference type="NCBI Taxonomy" id="433720"/>
    <lineage>
        <taxon>Eukaryota</taxon>
        <taxon>Metazoa</taxon>
        <taxon>Spiralia</taxon>
        <taxon>Gnathifera</taxon>
        <taxon>Rotifera</taxon>
        <taxon>Eurotatoria</taxon>
        <taxon>Bdelloidea</taxon>
        <taxon>Adinetida</taxon>
        <taxon>Adinetidae</taxon>
        <taxon>Adineta</taxon>
    </lineage>
</organism>
<dbReference type="Proteomes" id="UP000663868">
    <property type="component" value="Unassembled WGS sequence"/>
</dbReference>
<proteinExistence type="predicted"/>
<name>A0A820PWV2_9BILA</name>
<reference evidence="2" key="1">
    <citation type="submission" date="2021-02" db="EMBL/GenBank/DDBJ databases">
        <authorList>
            <person name="Nowell W R."/>
        </authorList>
    </citation>
    <scope>NUCLEOTIDE SEQUENCE</scope>
</reference>
<evidence type="ECO:0000256" key="1">
    <source>
        <dbReference type="SAM" id="Phobius"/>
    </source>
</evidence>
<sequence>ETKIWIPSSPGWKYYLSTILSTWILTTSLLIYILTIIIDFRRIKIISPKIFLTDDIIDDQMNNILSLSI</sequence>
<comment type="caution">
    <text evidence="2">The sequence shown here is derived from an EMBL/GenBank/DDBJ whole genome shotgun (WGS) entry which is preliminary data.</text>
</comment>
<feature type="transmembrane region" description="Helical" evidence="1">
    <location>
        <begin position="20"/>
        <end position="40"/>
    </location>
</feature>
<keyword evidence="1" id="KW-1133">Transmembrane helix</keyword>
<dbReference type="AlphaFoldDB" id="A0A820PWV2"/>
<evidence type="ECO:0000313" key="2">
    <source>
        <dbReference type="EMBL" id="CAF4411770.1"/>
    </source>
</evidence>
<keyword evidence="1" id="KW-0812">Transmembrane</keyword>
<feature type="non-terminal residue" evidence="2">
    <location>
        <position position="1"/>
    </location>
</feature>